<sequence>MRRLSAVTTAITTVLGVLVLLVLPGSARADGPITLDRTGQITDKVGALGQRRPEVATALRNLDTSRHLQLFVAYVNGFSGQSASAWAHATAQRNGLGQDDLLLAVATHDRQYAVSADNDSGLTQSQINQVNTLAIEPALRQNDWAGAAIGAADGYQAVLSGKPVTAPAIIPGQADPGGSNTSGSVLWLPVAAVGAAGVGAVMLYSRRKRAAAGGTGPVRGAAQPVGQPPVPLPELDSQARQALVQTDDAVRTSQEELGFAAAQFGNEAAQPFTEALAFAQGELTAAFRLRQQLDDAFPEDDPTKRRMLEEILTRCAAANARLDTEAQAFDSLRALEANAPEAVQRADAALAELAAGAGEAQRTVEALLARYPEPAVEPVHGYPGEADQRLEFARGSLAQARQALSGGDSSGAAVFVRAAEGALDQAGTLLESVTRRAGELEQAEAGLRSAIAETEADLAEARAVSGAARGGGSGELSGRVARVEQVLADVRQEQAAGNYDPISALRRLEEADGLLDESLTGAREQAVGEQRARALLDQALLTARSEVAAAQDMIATHRGAIGSTARTRLAEAERRLQQAVAAGPGDAVSALALAQQADGLAREAQRAAQQDVGRYDPYGGGGGRPRGGGSSGAMLGGIILGGMLGGGGGRGRGGGFGGMGGGPGSFGGGGTRGRMGGGGRF</sequence>
<gene>
    <name evidence="3" type="ORF">ACEZDE_00330</name>
</gene>
<accession>A0ABV6VN26</accession>
<evidence type="ECO:0000313" key="3">
    <source>
        <dbReference type="EMBL" id="MFC1415098.1"/>
    </source>
</evidence>
<dbReference type="Gene3D" id="3.10.310.50">
    <property type="match status" value="1"/>
</dbReference>
<dbReference type="RefSeq" id="WP_380530227.1">
    <property type="nucleotide sequence ID" value="NZ_JBHFAB010000001.1"/>
</dbReference>
<dbReference type="Pfam" id="PF04536">
    <property type="entry name" value="TPM_phosphatase"/>
    <property type="match status" value="1"/>
</dbReference>
<feature type="compositionally biased region" description="Gly residues" evidence="1">
    <location>
        <begin position="618"/>
        <end position="631"/>
    </location>
</feature>
<proteinExistence type="predicted"/>
<feature type="region of interest" description="Disordered" evidence="1">
    <location>
        <begin position="654"/>
        <end position="681"/>
    </location>
</feature>
<comment type="caution">
    <text evidence="3">The sequence shown here is derived from an EMBL/GenBank/DDBJ whole genome shotgun (WGS) entry which is preliminary data.</text>
</comment>
<dbReference type="EMBL" id="JBHFAB010000001">
    <property type="protein sequence ID" value="MFC1415098.1"/>
    <property type="molecule type" value="Genomic_DNA"/>
</dbReference>
<name>A0ABV6VN26_9ACTN</name>
<keyword evidence="4" id="KW-1185">Reference proteome</keyword>
<feature type="region of interest" description="Disordered" evidence="1">
    <location>
        <begin position="611"/>
        <end position="631"/>
    </location>
</feature>
<dbReference type="Proteomes" id="UP001592531">
    <property type="component" value="Unassembled WGS sequence"/>
</dbReference>
<organism evidence="3 4">
    <name type="scientific">Streptacidiphilus cavernicola</name>
    <dbReference type="NCBI Taxonomy" id="3342716"/>
    <lineage>
        <taxon>Bacteria</taxon>
        <taxon>Bacillati</taxon>
        <taxon>Actinomycetota</taxon>
        <taxon>Actinomycetes</taxon>
        <taxon>Kitasatosporales</taxon>
        <taxon>Streptomycetaceae</taxon>
        <taxon>Streptacidiphilus</taxon>
    </lineage>
</organism>
<evidence type="ECO:0000256" key="1">
    <source>
        <dbReference type="SAM" id="MobiDB-lite"/>
    </source>
</evidence>
<evidence type="ECO:0000259" key="2">
    <source>
        <dbReference type="Pfam" id="PF04536"/>
    </source>
</evidence>
<reference evidence="3 4" key="1">
    <citation type="submission" date="2024-09" db="EMBL/GenBank/DDBJ databases">
        <authorList>
            <person name="Lee S.D."/>
        </authorList>
    </citation>
    <scope>NUCLEOTIDE SEQUENCE [LARGE SCALE GENOMIC DNA]</scope>
    <source>
        <strain evidence="3 4">N8-3</strain>
    </source>
</reference>
<evidence type="ECO:0000313" key="4">
    <source>
        <dbReference type="Proteomes" id="UP001592531"/>
    </source>
</evidence>
<feature type="domain" description="TPM" evidence="2">
    <location>
        <begin position="42"/>
        <end position="157"/>
    </location>
</feature>
<dbReference type="InterPro" id="IPR007621">
    <property type="entry name" value="TPM_dom"/>
</dbReference>
<protein>
    <submittedName>
        <fullName evidence="3">TPM domain-containing protein</fullName>
    </submittedName>
</protein>